<keyword evidence="3 8" id="KW-0479">Metal-binding</keyword>
<dbReference type="CDD" id="cd02503">
    <property type="entry name" value="MobA"/>
    <property type="match status" value="1"/>
</dbReference>
<feature type="binding site" evidence="8">
    <location>
        <position position="26"/>
    </location>
    <ligand>
        <name>GTP</name>
        <dbReference type="ChEBI" id="CHEBI:37565"/>
    </ligand>
</feature>
<comment type="function">
    <text evidence="8">Transfers a GMP moiety from GTP to Mo-molybdopterin (Mo-MPT) cofactor (Moco or molybdenum cofactor) to form Mo-molybdopterin guanine dinucleotide (Mo-MGD) cofactor.</text>
</comment>
<keyword evidence="1 8" id="KW-0963">Cytoplasm</keyword>
<comment type="cofactor">
    <cofactor evidence="8">
        <name>Mg(2+)</name>
        <dbReference type="ChEBI" id="CHEBI:18420"/>
    </cofactor>
</comment>
<gene>
    <name evidence="8" type="primary">mobA</name>
    <name evidence="10" type="ORF">CJD36_018775</name>
</gene>
<comment type="similarity">
    <text evidence="8">Belongs to the MobA family.</text>
</comment>
<feature type="binding site" evidence="8">
    <location>
        <position position="72"/>
    </location>
    <ligand>
        <name>GTP</name>
        <dbReference type="ChEBI" id="CHEBI:37565"/>
    </ligand>
</feature>
<dbReference type="InterPro" id="IPR013482">
    <property type="entry name" value="Molybde_CF_guanTrfase"/>
</dbReference>
<evidence type="ECO:0000256" key="3">
    <source>
        <dbReference type="ARBA" id="ARBA00022723"/>
    </source>
</evidence>
<dbReference type="RefSeq" id="WP_105040744.1">
    <property type="nucleotide sequence ID" value="NZ_PPSL01000006.1"/>
</dbReference>
<dbReference type="Pfam" id="PF12804">
    <property type="entry name" value="NTP_transf_3"/>
    <property type="match status" value="1"/>
</dbReference>
<comment type="caution">
    <text evidence="8">Lacks conserved residue(s) required for the propagation of feature annotation.</text>
</comment>
<dbReference type="GO" id="GO:0061603">
    <property type="term" value="F:molybdenum cofactor guanylyltransferase activity"/>
    <property type="evidence" value="ECO:0007669"/>
    <property type="project" value="UniProtKB-EC"/>
</dbReference>
<evidence type="ECO:0000256" key="8">
    <source>
        <dbReference type="HAMAP-Rule" id="MF_00316"/>
    </source>
</evidence>
<keyword evidence="5 8" id="KW-0460">Magnesium</keyword>
<comment type="catalytic activity">
    <reaction evidence="8">
        <text>Mo-molybdopterin + GTP + H(+) = Mo-molybdopterin guanine dinucleotide + diphosphate</text>
        <dbReference type="Rhea" id="RHEA:34243"/>
        <dbReference type="ChEBI" id="CHEBI:15378"/>
        <dbReference type="ChEBI" id="CHEBI:33019"/>
        <dbReference type="ChEBI" id="CHEBI:37565"/>
        <dbReference type="ChEBI" id="CHEBI:71302"/>
        <dbReference type="ChEBI" id="CHEBI:71310"/>
        <dbReference type="EC" id="2.7.7.77"/>
    </reaction>
</comment>
<feature type="binding site" evidence="8">
    <location>
        <begin position="14"/>
        <end position="16"/>
    </location>
    <ligand>
        <name>GTP</name>
        <dbReference type="ChEBI" id="CHEBI:37565"/>
    </ligand>
</feature>
<organism evidence="10 11">
    <name type="scientific">Flavipsychrobacter stenotrophus</name>
    <dbReference type="NCBI Taxonomy" id="2077091"/>
    <lineage>
        <taxon>Bacteria</taxon>
        <taxon>Pseudomonadati</taxon>
        <taxon>Bacteroidota</taxon>
        <taxon>Chitinophagia</taxon>
        <taxon>Chitinophagales</taxon>
        <taxon>Chitinophagaceae</taxon>
        <taxon>Flavipsychrobacter</taxon>
    </lineage>
</organism>
<keyword evidence="6 8" id="KW-0342">GTP-binding</keyword>
<dbReference type="PANTHER" id="PTHR19136">
    <property type="entry name" value="MOLYBDENUM COFACTOR GUANYLYLTRANSFERASE"/>
    <property type="match status" value="1"/>
</dbReference>
<feature type="binding site" evidence="8">
    <location>
        <position position="103"/>
    </location>
    <ligand>
        <name>GTP</name>
        <dbReference type="ChEBI" id="CHEBI:37565"/>
    </ligand>
</feature>
<evidence type="ECO:0000256" key="1">
    <source>
        <dbReference type="ARBA" id="ARBA00022490"/>
    </source>
</evidence>
<dbReference type="GO" id="GO:0005737">
    <property type="term" value="C:cytoplasm"/>
    <property type="evidence" value="ECO:0007669"/>
    <property type="project" value="UniProtKB-SubCell"/>
</dbReference>
<feature type="domain" description="MobA-like NTP transferase" evidence="9">
    <location>
        <begin position="11"/>
        <end position="153"/>
    </location>
</feature>
<reference evidence="10 11" key="1">
    <citation type="submission" date="2018-01" db="EMBL/GenBank/DDBJ databases">
        <title>A novel member of the phylum Bacteroidetes isolated from glacier ice.</title>
        <authorList>
            <person name="Liu Q."/>
            <person name="Xin Y.-H."/>
        </authorList>
    </citation>
    <scope>NUCLEOTIDE SEQUENCE [LARGE SCALE GENOMIC DNA]</scope>
    <source>
        <strain evidence="10 11">RB1R16</strain>
    </source>
</reference>
<name>A0A2S7SRC1_9BACT</name>
<dbReference type="InterPro" id="IPR029044">
    <property type="entry name" value="Nucleotide-diphossugar_trans"/>
</dbReference>
<keyword evidence="4 8" id="KW-0547">Nucleotide-binding</keyword>
<proteinExistence type="inferred from homology"/>
<dbReference type="GO" id="GO:0006777">
    <property type="term" value="P:Mo-molybdopterin cofactor biosynthetic process"/>
    <property type="evidence" value="ECO:0007669"/>
    <property type="project" value="UniProtKB-KW"/>
</dbReference>
<feature type="binding site" evidence="8">
    <location>
        <position position="103"/>
    </location>
    <ligand>
        <name>Mg(2+)</name>
        <dbReference type="ChEBI" id="CHEBI:18420"/>
    </ligand>
</feature>
<keyword evidence="2 8" id="KW-0808">Transferase</keyword>
<evidence type="ECO:0000256" key="5">
    <source>
        <dbReference type="ARBA" id="ARBA00022842"/>
    </source>
</evidence>
<evidence type="ECO:0000256" key="7">
    <source>
        <dbReference type="ARBA" id="ARBA00023150"/>
    </source>
</evidence>
<keyword evidence="10" id="KW-0548">Nucleotidyltransferase</keyword>
<dbReference type="Proteomes" id="UP000239872">
    <property type="component" value="Unassembled WGS sequence"/>
</dbReference>
<comment type="domain">
    <text evidence="8">The N-terminal domain determines nucleotide recognition and specific binding, while the C-terminal domain determines the specific binding to the target protein.</text>
</comment>
<evidence type="ECO:0000256" key="2">
    <source>
        <dbReference type="ARBA" id="ARBA00022679"/>
    </source>
</evidence>
<dbReference type="GO" id="GO:0005525">
    <property type="term" value="F:GTP binding"/>
    <property type="evidence" value="ECO:0007669"/>
    <property type="project" value="UniProtKB-UniRule"/>
</dbReference>
<protein>
    <recommendedName>
        <fullName evidence="8">Probable molybdenum cofactor guanylyltransferase</fullName>
        <shortName evidence="8">MoCo guanylyltransferase</shortName>
        <ecNumber evidence="8">2.7.7.77</ecNumber>
    </recommendedName>
    <alternativeName>
        <fullName evidence="8">GTP:molybdopterin guanylyltransferase</fullName>
    </alternativeName>
    <alternativeName>
        <fullName evidence="8">Mo-MPT guanylyltransferase</fullName>
    </alternativeName>
    <alternativeName>
        <fullName evidence="8">Molybdopterin guanylyltransferase</fullName>
    </alternativeName>
    <alternativeName>
        <fullName evidence="8">Molybdopterin-guanine dinucleotide synthase</fullName>
        <shortName evidence="8">MGD synthase</shortName>
    </alternativeName>
</protein>
<comment type="subcellular location">
    <subcellularLocation>
        <location evidence="8">Cytoplasm</location>
    </subcellularLocation>
</comment>
<dbReference type="SUPFAM" id="SSF53448">
    <property type="entry name" value="Nucleotide-diphospho-sugar transferases"/>
    <property type="match status" value="1"/>
</dbReference>
<dbReference type="OrthoDB" id="9788394at2"/>
<evidence type="ECO:0000259" key="9">
    <source>
        <dbReference type="Pfam" id="PF12804"/>
    </source>
</evidence>
<dbReference type="GO" id="GO:0046872">
    <property type="term" value="F:metal ion binding"/>
    <property type="evidence" value="ECO:0007669"/>
    <property type="project" value="UniProtKB-KW"/>
</dbReference>
<keyword evidence="11" id="KW-1185">Reference proteome</keyword>
<keyword evidence="7 8" id="KW-0501">Molybdenum cofactor biosynthesis</keyword>
<dbReference type="EMBL" id="PPSL01000006">
    <property type="protein sequence ID" value="PQJ09294.1"/>
    <property type="molecule type" value="Genomic_DNA"/>
</dbReference>
<dbReference type="PANTHER" id="PTHR19136:SF81">
    <property type="entry name" value="MOLYBDENUM COFACTOR GUANYLYLTRANSFERASE"/>
    <property type="match status" value="1"/>
</dbReference>
<dbReference type="HAMAP" id="MF_00316">
    <property type="entry name" value="MobA"/>
    <property type="match status" value="1"/>
</dbReference>
<dbReference type="Gene3D" id="3.90.550.10">
    <property type="entry name" value="Spore Coat Polysaccharide Biosynthesis Protein SpsA, Chain A"/>
    <property type="match status" value="1"/>
</dbReference>
<evidence type="ECO:0000256" key="6">
    <source>
        <dbReference type="ARBA" id="ARBA00023134"/>
    </source>
</evidence>
<evidence type="ECO:0000313" key="11">
    <source>
        <dbReference type="Proteomes" id="UP000239872"/>
    </source>
</evidence>
<accession>A0A2S7SRC1</accession>
<sequence>MISGETTRIKGLVLAGGKSVRMGQDKGMMLWHGVPQRYYMADMLNSICDEVFISCRADQVSEMDHNYSTLTDNPEYVGSGPTAAILSAFEKYPDATWLIVACDLPLLNTATLQYLIENRNANSIATTFESPHDRLPEPLITIWEPASYKILKAKLAEGFKCPRKVLINNPSTILKPPYPAALTNSNTPEDVEKVNTILGSQTTSI</sequence>
<dbReference type="InterPro" id="IPR025877">
    <property type="entry name" value="MobA-like_NTP_Trfase"/>
</dbReference>
<dbReference type="AlphaFoldDB" id="A0A2S7SRC1"/>
<dbReference type="EC" id="2.7.7.77" evidence="8"/>
<evidence type="ECO:0000256" key="4">
    <source>
        <dbReference type="ARBA" id="ARBA00022741"/>
    </source>
</evidence>
<evidence type="ECO:0000313" key="10">
    <source>
        <dbReference type="EMBL" id="PQJ09294.1"/>
    </source>
</evidence>
<comment type="caution">
    <text evidence="10">The sequence shown here is derived from an EMBL/GenBank/DDBJ whole genome shotgun (WGS) entry which is preliminary data.</text>
</comment>